<gene>
    <name evidence="2" type="ORF">LNINA_LOCUS5936</name>
</gene>
<evidence type="ECO:0000313" key="2">
    <source>
        <dbReference type="EMBL" id="CAK1546359.1"/>
    </source>
</evidence>
<accession>A0AAV1JAE2</accession>
<comment type="caution">
    <text evidence="2">The sequence shown here is derived from an EMBL/GenBank/DDBJ whole genome shotgun (WGS) entry which is preliminary data.</text>
</comment>
<evidence type="ECO:0000256" key="1">
    <source>
        <dbReference type="SAM" id="MobiDB-lite"/>
    </source>
</evidence>
<feature type="compositionally biased region" description="Basic and acidic residues" evidence="1">
    <location>
        <begin position="133"/>
        <end position="151"/>
    </location>
</feature>
<dbReference type="Proteomes" id="UP001497472">
    <property type="component" value="Unassembled WGS sequence"/>
</dbReference>
<name>A0AAV1JAE2_9NEOP</name>
<evidence type="ECO:0000313" key="3">
    <source>
        <dbReference type="Proteomes" id="UP001497472"/>
    </source>
</evidence>
<proteinExistence type="predicted"/>
<reference evidence="2 3" key="1">
    <citation type="submission" date="2023-11" db="EMBL/GenBank/DDBJ databases">
        <authorList>
            <person name="Okamura Y."/>
        </authorList>
    </citation>
    <scope>NUCLEOTIDE SEQUENCE [LARGE SCALE GENOMIC DNA]</scope>
</reference>
<dbReference type="EMBL" id="CAVLEF010000008">
    <property type="protein sequence ID" value="CAK1546359.1"/>
    <property type="molecule type" value="Genomic_DNA"/>
</dbReference>
<feature type="compositionally biased region" description="Polar residues" evidence="1">
    <location>
        <begin position="51"/>
        <end position="63"/>
    </location>
</feature>
<dbReference type="AlphaFoldDB" id="A0AAV1JAE2"/>
<feature type="region of interest" description="Disordered" evidence="1">
    <location>
        <begin position="130"/>
        <end position="163"/>
    </location>
</feature>
<protein>
    <submittedName>
        <fullName evidence="2">Uncharacterized protein</fullName>
    </submittedName>
</protein>
<feature type="region of interest" description="Disordered" evidence="1">
    <location>
        <begin position="41"/>
        <end position="71"/>
    </location>
</feature>
<organism evidence="2 3">
    <name type="scientific">Leptosia nina</name>
    <dbReference type="NCBI Taxonomy" id="320188"/>
    <lineage>
        <taxon>Eukaryota</taxon>
        <taxon>Metazoa</taxon>
        <taxon>Ecdysozoa</taxon>
        <taxon>Arthropoda</taxon>
        <taxon>Hexapoda</taxon>
        <taxon>Insecta</taxon>
        <taxon>Pterygota</taxon>
        <taxon>Neoptera</taxon>
        <taxon>Endopterygota</taxon>
        <taxon>Lepidoptera</taxon>
        <taxon>Glossata</taxon>
        <taxon>Ditrysia</taxon>
        <taxon>Papilionoidea</taxon>
        <taxon>Pieridae</taxon>
        <taxon>Pierinae</taxon>
        <taxon>Leptosia</taxon>
    </lineage>
</organism>
<keyword evidence="3" id="KW-1185">Reference proteome</keyword>
<sequence>MTETLDDTRHDKTVVLECREERQKSKLSPKGLVQKQVVRFSLSPPAHQKPQAKQASAKPSNAPKTCEPAKMRTEKKVALVTTARKEDRLREEENQMELLERIDKLIDDSRNLRGDIKEGIKKAIKSLRQIAKQTKEDESRHKKEGKRDTREVQTQTEEEVTEEADLIERKEKDTGTAENLMKELREQRKIMEKEFMELKKELPKMTALIEENRKEEETSKKELREALKQGINEVKSYASVAATAVNKAENGKAKMEYEKAKYAITVASEGKETSGEVLEEIRKVIDAKKTGIRVDRIRKIKDQRVVIGCEDREELEKVKNKLKTNNKLLVEEASNKDPQIILKDVLSVHTDEELVAALKTQNKDLMKGMKKEDGERIRVRYRRKTRNPHTNHVVLLVPPKMWQNITETGRVHIDLQRVVAMDQTPLIQCSRCLGYGHGRRLCKEEQDTCSHCGGPHKKEACPENQSGTKPSCINCRRANMETVNHNAFEQECPVRRKWDRLARASVAYC</sequence>